<dbReference type="Proteomes" id="UP000596202">
    <property type="component" value="Chromosome"/>
</dbReference>
<evidence type="ECO:0008006" key="3">
    <source>
        <dbReference type="Google" id="ProtNLM"/>
    </source>
</evidence>
<gene>
    <name evidence="1" type="ORF">I6I88_10070</name>
</gene>
<dbReference type="OrthoDB" id="9764953at2"/>
<protein>
    <recommendedName>
        <fullName evidence="3">Peptidase S9 prolyl oligopeptidase catalytic domain-containing protein</fullName>
    </recommendedName>
</protein>
<dbReference type="InterPro" id="IPR029058">
    <property type="entry name" value="AB_hydrolase_fold"/>
</dbReference>
<evidence type="ECO:0000313" key="1">
    <source>
        <dbReference type="EMBL" id="QQT98572.1"/>
    </source>
</evidence>
<proteinExistence type="predicted"/>
<dbReference type="SUPFAM" id="SSF53474">
    <property type="entry name" value="alpha/beta-Hydrolases"/>
    <property type="match status" value="1"/>
</dbReference>
<evidence type="ECO:0000313" key="2">
    <source>
        <dbReference type="Proteomes" id="UP000596202"/>
    </source>
</evidence>
<dbReference type="EMBL" id="CP068108">
    <property type="protein sequence ID" value="QQT98572.1"/>
    <property type="molecule type" value="Genomic_DNA"/>
</dbReference>
<organism evidence="1 2">
    <name type="scientific">Myroides odoratus</name>
    <name type="common">Flavobacterium odoratum</name>
    <dbReference type="NCBI Taxonomy" id="256"/>
    <lineage>
        <taxon>Bacteria</taxon>
        <taxon>Pseudomonadati</taxon>
        <taxon>Bacteroidota</taxon>
        <taxon>Flavobacteriia</taxon>
        <taxon>Flavobacteriales</taxon>
        <taxon>Flavobacteriaceae</taxon>
        <taxon>Myroides</taxon>
    </lineage>
</organism>
<name>A0A9Q6Z6T2_MYROD</name>
<dbReference type="RefSeq" id="WP_036462623.1">
    <property type="nucleotide sequence ID" value="NZ_CP068108.1"/>
</dbReference>
<sequence length="66" mass="7704">MGNFNLLIHGKKDIDSPYDGSEVLYAKLSGNKKVWFRTYSNLDHHTITIPLLLSEAILRWLFKQKK</sequence>
<dbReference type="GeneID" id="93528003"/>
<dbReference type="AlphaFoldDB" id="A0A9Q6Z6T2"/>
<dbReference type="Gene3D" id="3.40.50.1820">
    <property type="entry name" value="alpha/beta hydrolase"/>
    <property type="match status" value="1"/>
</dbReference>
<reference evidence="1 2" key="1">
    <citation type="submission" date="2021-01" db="EMBL/GenBank/DDBJ databases">
        <title>FDA dAtabase for Regulatory Grade micrObial Sequences (FDA-ARGOS): Supporting development and validation of Infectious Disease Dx tests.</title>
        <authorList>
            <person name="Sproer C."/>
            <person name="Gronow S."/>
            <person name="Severitt S."/>
            <person name="Schroder I."/>
            <person name="Tallon L."/>
            <person name="Sadzewicz L."/>
            <person name="Zhao X."/>
            <person name="Boylan J."/>
            <person name="Ott S."/>
            <person name="Bowen H."/>
            <person name="Vavikolanu K."/>
            <person name="Mehta A."/>
            <person name="Aluvathingal J."/>
            <person name="Nadendla S."/>
            <person name="Lowell S."/>
            <person name="Myers T."/>
            <person name="Yan Y."/>
            <person name="Sichtig H."/>
        </authorList>
    </citation>
    <scope>NUCLEOTIDE SEQUENCE [LARGE SCALE GENOMIC DNA]</scope>
    <source>
        <strain evidence="1 2">FDAARGOS_1131</strain>
    </source>
</reference>
<accession>A0A9Q6Z6T2</accession>